<organism evidence="1 2">
    <name type="scientific">Rugamonas rubra</name>
    <dbReference type="NCBI Taxonomy" id="758825"/>
    <lineage>
        <taxon>Bacteria</taxon>
        <taxon>Pseudomonadati</taxon>
        <taxon>Pseudomonadota</taxon>
        <taxon>Betaproteobacteria</taxon>
        <taxon>Burkholderiales</taxon>
        <taxon>Oxalobacteraceae</taxon>
        <taxon>Telluria group</taxon>
        <taxon>Rugamonas</taxon>
    </lineage>
</organism>
<dbReference type="EMBL" id="FOTW01000026">
    <property type="protein sequence ID" value="SFM64399.1"/>
    <property type="molecule type" value="Genomic_DNA"/>
</dbReference>
<dbReference type="Proteomes" id="UP000199470">
    <property type="component" value="Unassembled WGS sequence"/>
</dbReference>
<protein>
    <submittedName>
        <fullName evidence="1">Uncharacterized protein</fullName>
    </submittedName>
</protein>
<name>A0A1I4SIX6_9BURK</name>
<evidence type="ECO:0000313" key="2">
    <source>
        <dbReference type="Proteomes" id="UP000199470"/>
    </source>
</evidence>
<accession>A0A1I4SIX6</accession>
<keyword evidence="2" id="KW-1185">Reference proteome</keyword>
<gene>
    <name evidence="1" type="ORF">SAMN02982985_04804</name>
</gene>
<sequence length="106" mass="11893">MITEQITQLVLVGQLALEGWRLQETASNAEHAYHLAIHAYEREHGQLNKLIHKDAPEHAAVREFTSPKYQALQKARRRVYAHKTRLAKACAKLARMSAARPQGGAA</sequence>
<dbReference type="AlphaFoldDB" id="A0A1I4SIX6"/>
<dbReference type="RefSeq" id="WP_093390234.1">
    <property type="nucleotide sequence ID" value="NZ_FOTW01000026.1"/>
</dbReference>
<evidence type="ECO:0000313" key="1">
    <source>
        <dbReference type="EMBL" id="SFM64399.1"/>
    </source>
</evidence>
<reference evidence="1 2" key="1">
    <citation type="submission" date="2016-10" db="EMBL/GenBank/DDBJ databases">
        <authorList>
            <person name="de Groot N.N."/>
        </authorList>
    </citation>
    <scope>NUCLEOTIDE SEQUENCE [LARGE SCALE GENOMIC DNA]</scope>
    <source>
        <strain evidence="1 2">ATCC 43154</strain>
    </source>
</reference>
<dbReference type="STRING" id="758825.SAMN02982985_04804"/>
<dbReference type="OrthoDB" id="9932914at2"/>
<proteinExistence type="predicted"/>